<keyword evidence="1" id="KW-0472">Membrane</keyword>
<organism evidence="2 3">
    <name type="scientific">Saccharomyces kudriavzevii (strain ATCC MYA-4449 / AS 2.2408 / CBS 8840 / NBRC 1802 / NCYC 2889)</name>
    <name type="common">Yeast</name>
    <dbReference type="NCBI Taxonomy" id="226230"/>
    <lineage>
        <taxon>Eukaryota</taxon>
        <taxon>Fungi</taxon>
        <taxon>Dikarya</taxon>
        <taxon>Ascomycota</taxon>
        <taxon>Saccharomycotina</taxon>
        <taxon>Saccharomycetes</taxon>
        <taxon>Saccharomycetales</taxon>
        <taxon>Saccharomycetaceae</taxon>
        <taxon>Saccharomyces</taxon>
    </lineage>
</organism>
<sequence length="80" mass="9599">MSKEENTFVKPLKITALSLLIILIINISYRLILKRYLRSAVIWGLGIANADHNDIMWWQSSPLLERWIWRMIDNYESMYE</sequence>
<dbReference type="EMBL" id="OX365902">
    <property type="protein sequence ID" value="CAI4061518.1"/>
    <property type="molecule type" value="Genomic_DNA"/>
</dbReference>
<dbReference type="RefSeq" id="XP_056087602.1">
    <property type="nucleotide sequence ID" value="XM_056227818.1"/>
</dbReference>
<dbReference type="AlphaFoldDB" id="A0AA35JIM4"/>
<protein>
    <submittedName>
        <fullName evidence="2">Uncharacterized protein</fullName>
    </submittedName>
</protein>
<gene>
    <name evidence="2" type="primary">SKDI07G0720</name>
    <name evidence="2" type="ORF">SKDI_07G0720</name>
</gene>
<dbReference type="Proteomes" id="UP001162087">
    <property type="component" value="Chromosome 7"/>
</dbReference>
<evidence type="ECO:0000313" key="2">
    <source>
        <dbReference type="EMBL" id="CAI4061518.1"/>
    </source>
</evidence>
<evidence type="ECO:0000313" key="3">
    <source>
        <dbReference type="Proteomes" id="UP001162087"/>
    </source>
</evidence>
<name>A0AA35JIM4_SACK1</name>
<reference evidence="2" key="1">
    <citation type="submission" date="2022-10" db="EMBL/GenBank/DDBJ databases">
        <authorList>
            <person name="Byrne P K."/>
        </authorList>
    </citation>
    <scope>NUCLEOTIDE SEQUENCE</scope>
    <source>
        <strain evidence="2">IFO1802</strain>
    </source>
</reference>
<accession>A0AA35JIM4</accession>
<keyword evidence="1" id="KW-0812">Transmembrane</keyword>
<keyword evidence="1" id="KW-1133">Transmembrane helix</keyword>
<proteinExistence type="predicted"/>
<feature type="transmembrane region" description="Helical" evidence="1">
    <location>
        <begin position="12"/>
        <end position="32"/>
    </location>
</feature>
<evidence type="ECO:0000256" key="1">
    <source>
        <dbReference type="SAM" id="Phobius"/>
    </source>
</evidence>
<dbReference type="GeneID" id="80923902"/>
<keyword evidence="3" id="KW-1185">Reference proteome</keyword>